<keyword evidence="1" id="KW-0813">Transport</keyword>
<feature type="domain" description="ABC transporter" evidence="4">
    <location>
        <begin position="1"/>
        <end position="241"/>
    </location>
</feature>
<comment type="caution">
    <text evidence="5">The sequence shown here is derived from an EMBL/GenBank/DDBJ whole genome shotgun (WGS) entry which is preliminary data.</text>
</comment>
<dbReference type="InterPro" id="IPR017871">
    <property type="entry name" value="ABC_transporter-like_CS"/>
</dbReference>
<evidence type="ECO:0000256" key="1">
    <source>
        <dbReference type="ARBA" id="ARBA00022448"/>
    </source>
</evidence>
<dbReference type="EMBL" id="DXAN01000028">
    <property type="protein sequence ID" value="HJA09235.1"/>
    <property type="molecule type" value="Genomic_DNA"/>
</dbReference>
<keyword evidence="3 5" id="KW-0067">ATP-binding</keyword>
<dbReference type="InterPro" id="IPR027417">
    <property type="entry name" value="P-loop_NTPase"/>
</dbReference>
<dbReference type="InterPro" id="IPR003593">
    <property type="entry name" value="AAA+_ATPase"/>
</dbReference>
<evidence type="ECO:0000256" key="2">
    <source>
        <dbReference type="ARBA" id="ARBA00022741"/>
    </source>
</evidence>
<dbReference type="AlphaFoldDB" id="A0A9D2HFT7"/>
<dbReference type="PANTHER" id="PTHR42781:SF4">
    <property type="entry name" value="SPERMIDINE_PUTRESCINE IMPORT ATP-BINDING PROTEIN POTA"/>
    <property type="match status" value="1"/>
</dbReference>
<evidence type="ECO:0000313" key="5">
    <source>
        <dbReference type="EMBL" id="HJA09235.1"/>
    </source>
</evidence>
<name>A0A9D2HFT7_9BACT</name>
<organism evidence="5 6">
    <name type="scientific">Candidatus Mailhella merdigallinarum</name>
    <dbReference type="NCBI Taxonomy" id="2838658"/>
    <lineage>
        <taxon>Bacteria</taxon>
        <taxon>Pseudomonadati</taxon>
        <taxon>Thermodesulfobacteriota</taxon>
        <taxon>Desulfovibrionia</taxon>
        <taxon>Desulfovibrionales</taxon>
        <taxon>Desulfovibrionaceae</taxon>
        <taxon>Mailhella</taxon>
    </lineage>
</organism>
<dbReference type="Pfam" id="PF00005">
    <property type="entry name" value="ABC_tran"/>
    <property type="match status" value="1"/>
</dbReference>
<dbReference type="PROSITE" id="PS00211">
    <property type="entry name" value="ABC_TRANSPORTER_1"/>
    <property type="match status" value="1"/>
</dbReference>
<reference evidence="5" key="1">
    <citation type="journal article" date="2021" name="PeerJ">
        <title>Extensive microbial diversity within the chicken gut microbiome revealed by metagenomics and culture.</title>
        <authorList>
            <person name="Gilroy R."/>
            <person name="Ravi A."/>
            <person name="Getino M."/>
            <person name="Pursley I."/>
            <person name="Horton D.L."/>
            <person name="Alikhan N.F."/>
            <person name="Baker D."/>
            <person name="Gharbi K."/>
            <person name="Hall N."/>
            <person name="Watson M."/>
            <person name="Adriaenssens E.M."/>
            <person name="Foster-Nyarko E."/>
            <person name="Jarju S."/>
            <person name="Secka A."/>
            <person name="Antonio M."/>
            <person name="Oren A."/>
            <person name="Chaudhuri R.R."/>
            <person name="La Ragione R."/>
            <person name="Hildebrand F."/>
            <person name="Pallen M.J."/>
        </authorList>
    </citation>
    <scope>NUCLEOTIDE SEQUENCE</scope>
    <source>
        <strain evidence="5">CHK186-16707</strain>
    </source>
</reference>
<reference evidence="5" key="2">
    <citation type="submission" date="2021-04" db="EMBL/GenBank/DDBJ databases">
        <authorList>
            <person name="Gilroy R."/>
        </authorList>
    </citation>
    <scope>NUCLEOTIDE SEQUENCE</scope>
    <source>
        <strain evidence="5">CHK186-16707</strain>
    </source>
</reference>
<sequence length="257" mass="27922">MIDMSVRKRMGNAGSDFELAVELHLPEDSRCAVLFGPSGSGKTLTLRVLAGLLRPDAGFIRLAGETLFDAVAGVDVPVRERRIGYMFQDYALFPHLSVADNVAFGLAGRFGRRSPQVREQVARWLEFFGIGELAERHPSALSGGQRQRVALARAMAIRPRLLLLDEPFSALDPLLRGRLRQELRDMLGQVGLPALLITHDPADVEVFGDQLALYDGGSIRAVLPFRREFGGRAAAPVLEQLLAGGLTQRAKGLAASA</sequence>
<keyword evidence="2" id="KW-0547">Nucleotide-binding</keyword>
<proteinExistence type="predicted"/>
<gene>
    <name evidence="5" type="ORF">H9962_08625</name>
</gene>
<dbReference type="SMART" id="SM00382">
    <property type="entry name" value="AAA"/>
    <property type="match status" value="1"/>
</dbReference>
<dbReference type="Proteomes" id="UP000824225">
    <property type="component" value="Unassembled WGS sequence"/>
</dbReference>
<dbReference type="InterPro" id="IPR050093">
    <property type="entry name" value="ABC_SmlMolc_Importer"/>
</dbReference>
<dbReference type="Gene3D" id="3.40.50.300">
    <property type="entry name" value="P-loop containing nucleotide triphosphate hydrolases"/>
    <property type="match status" value="1"/>
</dbReference>
<dbReference type="GO" id="GO:0005524">
    <property type="term" value="F:ATP binding"/>
    <property type="evidence" value="ECO:0007669"/>
    <property type="project" value="UniProtKB-KW"/>
</dbReference>
<dbReference type="PROSITE" id="PS50893">
    <property type="entry name" value="ABC_TRANSPORTER_2"/>
    <property type="match status" value="1"/>
</dbReference>
<evidence type="ECO:0000256" key="3">
    <source>
        <dbReference type="ARBA" id="ARBA00022840"/>
    </source>
</evidence>
<dbReference type="GO" id="GO:0016887">
    <property type="term" value="F:ATP hydrolysis activity"/>
    <property type="evidence" value="ECO:0007669"/>
    <property type="project" value="InterPro"/>
</dbReference>
<accession>A0A9D2HFT7</accession>
<evidence type="ECO:0000313" key="6">
    <source>
        <dbReference type="Proteomes" id="UP000824225"/>
    </source>
</evidence>
<protein>
    <submittedName>
        <fullName evidence="5">ATP-binding cassette domain-containing protein</fullName>
    </submittedName>
</protein>
<dbReference type="SUPFAM" id="SSF52540">
    <property type="entry name" value="P-loop containing nucleoside triphosphate hydrolases"/>
    <property type="match status" value="1"/>
</dbReference>
<evidence type="ECO:0000259" key="4">
    <source>
        <dbReference type="PROSITE" id="PS50893"/>
    </source>
</evidence>
<dbReference type="PANTHER" id="PTHR42781">
    <property type="entry name" value="SPERMIDINE/PUTRESCINE IMPORT ATP-BINDING PROTEIN POTA"/>
    <property type="match status" value="1"/>
</dbReference>
<dbReference type="InterPro" id="IPR003439">
    <property type="entry name" value="ABC_transporter-like_ATP-bd"/>
</dbReference>